<keyword evidence="4" id="KW-1185">Reference proteome</keyword>
<reference evidence="3" key="2">
    <citation type="submission" date="2020-09" db="EMBL/GenBank/DDBJ databases">
        <authorList>
            <person name="Sun Q."/>
            <person name="Ohkuma M."/>
        </authorList>
    </citation>
    <scope>NUCLEOTIDE SEQUENCE</scope>
    <source>
        <strain evidence="3">JCM 10088</strain>
    </source>
</reference>
<dbReference type="RefSeq" id="WP_188596423.1">
    <property type="nucleotide sequence ID" value="NZ_BMNL01000002.1"/>
</dbReference>
<keyword evidence="1" id="KW-0175">Coiled coil</keyword>
<dbReference type="EMBL" id="BMNL01000002">
    <property type="protein sequence ID" value="GGP20972.1"/>
    <property type="molecule type" value="Genomic_DNA"/>
</dbReference>
<gene>
    <name evidence="3" type="ORF">GCM10007981_11200</name>
</gene>
<reference evidence="3" key="1">
    <citation type="journal article" date="2014" name="Int. J. Syst. Evol. Microbiol.">
        <title>Complete genome sequence of Corynebacterium casei LMG S-19264T (=DSM 44701T), isolated from a smear-ripened cheese.</title>
        <authorList>
            <consortium name="US DOE Joint Genome Institute (JGI-PGF)"/>
            <person name="Walter F."/>
            <person name="Albersmeier A."/>
            <person name="Kalinowski J."/>
            <person name="Ruckert C."/>
        </authorList>
    </citation>
    <scope>NUCLEOTIDE SEQUENCE</scope>
    <source>
        <strain evidence="3">JCM 10088</strain>
    </source>
</reference>
<feature type="region of interest" description="Disordered" evidence="2">
    <location>
        <begin position="156"/>
        <end position="210"/>
    </location>
</feature>
<evidence type="ECO:0000313" key="3">
    <source>
        <dbReference type="EMBL" id="GGP20972.1"/>
    </source>
</evidence>
<sequence length="210" mass="23452">MLDLLLKREMDRLIKWLTEERGMEVVERGEDYVNCRDGNNLVHFRYVYLDIPNEADIAKRAAEVAGSRTAFNKAYLVVDKPAANFVDGKLMRRLGIGIIVMGSEIAEVMASMPMPTARPAVDDGAIAEVMREMKSVRDRLAEVERRVGELEAMIRSRSGREERGEAEEGDKAEEGRVEEGGGGGVGQVQGDVPQFMRENPWLDILGKRGK</sequence>
<dbReference type="Proteomes" id="UP000610960">
    <property type="component" value="Unassembled WGS sequence"/>
</dbReference>
<evidence type="ECO:0000313" key="4">
    <source>
        <dbReference type="Proteomes" id="UP000610960"/>
    </source>
</evidence>
<organism evidence="3 4">
    <name type="scientific">Thermocladium modestius</name>
    <dbReference type="NCBI Taxonomy" id="62609"/>
    <lineage>
        <taxon>Archaea</taxon>
        <taxon>Thermoproteota</taxon>
        <taxon>Thermoprotei</taxon>
        <taxon>Thermoproteales</taxon>
        <taxon>Thermoproteaceae</taxon>
        <taxon>Thermocladium</taxon>
    </lineage>
</organism>
<accession>A0A830GUK6</accession>
<proteinExistence type="predicted"/>
<evidence type="ECO:0000256" key="1">
    <source>
        <dbReference type="SAM" id="Coils"/>
    </source>
</evidence>
<protein>
    <submittedName>
        <fullName evidence="3">Uncharacterized protein</fullName>
    </submittedName>
</protein>
<evidence type="ECO:0000256" key="2">
    <source>
        <dbReference type="SAM" id="MobiDB-lite"/>
    </source>
</evidence>
<dbReference type="AlphaFoldDB" id="A0A830GUK6"/>
<name>A0A830GUK6_9CREN</name>
<feature type="coiled-coil region" evidence="1">
    <location>
        <begin position="126"/>
        <end position="153"/>
    </location>
</feature>
<comment type="caution">
    <text evidence="3">The sequence shown here is derived from an EMBL/GenBank/DDBJ whole genome shotgun (WGS) entry which is preliminary data.</text>
</comment>